<dbReference type="EMBL" id="FNTV01000001">
    <property type="protein sequence ID" value="SEE34883.1"/>
    <property type="molecule type" value="Genomic_DNA"/>
</dbReference>
<organism evidence="1 2">
    <name type="scientific">Arthrobacter alpinus</name>
    <dbReference type="NCBI Taxonomy" id="656366"/>
    <lineage>
        <taxon>Bacteria</taxon>
        <taxon>Bacillati</taxon>
        <taxon>Actinomycetota</taxon>
        <taxon>Actinomycetes</taxon>
        <taxon>Micrococcales</taxon>
        <taxon>Micrococcaceae</taxon>
        <taxon>Arthrobacter</taxon>
    </lineage>
</organism>
<sequence length="91" mass="9834">MGNRPTASIDAAYAEMASDAVHLAFTNYGKYSIPLAATRDNYLIVVDNALYAAATTLEHEAIHFLTVHYFLYTAFCVALRHGNCNAFGGSG</sequence>
<gene>
    <name evidence="1" type="ORF">SAMN04489740_1192</name>
</gene>
<accession>A0A1H5I3M4</accession>
<evidence type="ECO:0000313" key="1">
    <source>
        <dbReference type="EMBL" id="SEE34883.1"/>
    </source>
</evidence>
<dbReference type="AlphaFoldDB" id="A0A1H5I3M4"/>
<proteinExistence type="predicted"/>
<evidence type="ECO:0000313" key="2">
    <source>
        <dbReference type="Proteomes" id="UP000182725"/>
    </source>
</evidence>
<name>A0A1H5I3M4_9MICC</name>
<dbReference type="Proteomes" id="UP000182725">
    <property type="component" value="Unassembled WGS sequence"/>
</dbReference>
<protein>
    <submittedName>
        <fullName evidence="1">Uncharacterized protein</fullName>
    </submittedName>
</protein>
<reference evidence="1 2" key="1">
    <citation type="submission" date="2016-10" db="EMBL/GenBank/DDBJ databases">
        <authorList>
            <person name="de Groot N.N."/>
        </authorList>
    </citation>
    <scope>NUCLEOTIDE SEQUENCE [LARGE SCALE GENOMIC DNA]</scope>
    <source>
        <strain evidence="1 2">DSM 22274</strain>
    </source>
</reference>